<keyword evidence="7 10" id="KW-1133">Transmembrane helix</keyword>
<dbReference type="InterPro" id="IPR027417">
    <property type="entry name" value="P-loop_NTPase"/>
</dbReference>
<comment type="caution">
    <text evidence="12">The sequence shown here is derived from an EMBL/GenBank/DDBJ whole genome shotgun (WGS) entry which is preliminary data.</text>
</comment>
<keyword evidence="5" id="KW-0547">Nucleotide-binding</keyword>
<accession>A0ABR3S6M5</accession>
<evidence type="ECO:0000256" key="1">
    <source>
        <dbReference type="ARBA" id="ARBA00004141"/>
    </source>
</evidence>
<keyword evidence="6" id="KW-0067">ATP-binding</keyword>
<comment type="similarity">
    <text evidence="2">Belongs to the ABC transporter superfamily. ABCG family. PDR (TC 3.A.1.205) subfamily.</text>
</comment>
<dbReference type="Gene3D" id="3.40.50.300">
    <property type="entry name" value="P-loop containing nucleotide triphosphate hydrolases"/>
    <property type="match status" value="1"/>
</dbReference>
<keyword evidence="13" id="KW-1185">Reference proteome</keyword>
<feature type="transmembrane region" description="Helical" evidence="10">
    <location>
        <begin position="521"/>
        <end position="545"/>
    </location>
</feature>
<dbReference type="Pfam" id="PF19055">
    <property type="entry name" value="ABC2_membrane_7"/>
    <property type="match status" value="1"/>
</dbReference>
<feature type="domain" description="ABC transporter" evidence="11">
    <location>
        <begin position="63"/>
        <end position="305"/>
    </location>
</feature>
<feature type="transmembrane region" description="Helical" evidence="10">
    <location>
        <begin position="477"/>
        <end position="509"/>
    </location>
</feature>
<dbReference type="PROSITE" id="PS50893">
    <property type="entry name" value="ABC_TRANSPORTER_2"/>
    <property type="match status" value="1"/>
</dbReference>
<dbReference type="InterPro" id="IPR034003">
    <property type="entry name" value="ABCG_PDR_2"/>
</dbReference>
<evidence type="ECO:0000256" key="10">
    <source>
        <dbReference type="SAM" id="Phobius"/>
    </source>
</evidence>
<proteinExistence type="inferred from homology"/>
<feature type="region of interest" description="Disordered" evidence="9">
    <location>
        <begin position="1"/>
        <end position="58"/>
    </location>
</feature>
<feature type="transmembrane region" description="Helical" evidence="10">
    <location>
        <begin position="437"/>
        <end position="457"/>
    </location>
</feature>
<evidence type="ECO:0000256" key="5">
    <source>
        <dbReference type="ARBA" id="ARBA00022741"/>
    </source>
</evidence>
<feature type="region of interest" description="Disordered" evidence="9">
    <location>
        <begin position="702"/>
        <end position="723"/>
    </location>
</feature>
<reference evidence="12 13" key="1">
    <citation type="submission" date="2024-02" db="EMBL/GenBank/DDBJ databases">
        <title>De novo assembly and annotation of 12 fungi associated with fruit tree decline syndrome in Ontario, Canada.</title>
        <authorList>
            <person name="Sulman M."/>
            <person name="Ellouze W."/>
            <person name="Ilyukhin E."/>
        </authorList>
    </citation>
    <scope>NUCLEOTIDE SEQUENCE [LARGE SCALE GENOMIC DNA]</scope>
    <source>
        <strain evidence="12 13">M42-189</strain>
    </source>
</reference>
<dbReference type="InterPro" id="IPR003439">
    <property type="entry name" value="ABC_transporter-like_ATP-bd"/>
</dbReference>
<evidence type="ECO:0000256" key="2">
    <source>
        <dbReference type="ARBA" id="ARBA00006012"/>
    </source>
</evidence>
<dbReference type="InterPro" id="IPR043926">
    <property type="entry name" value="ABCG_dom"/>
</dbReference>
<feature type="compositionally biased region" description="Polar residues" evidence="9">
    <location>
        <begin position="9"/>
        <end position="22"/>
    </location>
</feature>
<evidence type="ECO:0000256" key="6">
    <source>
        <dbReference type="ARBA" id="ARBA00022840"/>
    </source>
</evidence>
<sequence>MSDLGKKTSWGSPSLQPQQLFAQKSPRRNDEEMNLQRTSEKHGNTGQESHQIPRGLQSSQGTIHWSNISYQITADKTERQLLSDVNGWIRPGKLTALMGVTGAGKTTLLDVLSQRTTTGTLIGEIYFNGTPRGIDFRRKTAYVQQQDLHCPTSTVREALQFSAMMRQPPHVPIQEKMDYVEETIRVLELSNISDAMIGETAQGLNVEQRKRLSIGVELAAKPELLILDEPTSGLDSQTAWTICSLLRTLARYGQAVICTIHQPSSVIFSMFDELLLIGTGGKTLYFGEIGPDSQTVVSYFEKKGATSCRADENPAEWLFEITSGDAATHYSQLWNASAELSAVKNHLDHLKANAAAAATTSQSPDQTKSLPASASTDSSQFAASFLFQFKSLFKRNMIDYWRTPTYLWAKLVFCCGAALIISISCSNASRSLQGLQTLLFAIFLLFTNFSNLMQQILPTFAARRILFEARERQSKTYSWPAFLLSNIIAEAVWQTVGSALAYVFFYFPIGMYSGGGHENAALMWLFMWLFFLFTSTMSNLLIAGIEHVDTAVNIGQLVFYLILMFCGVLMPKAGLPGFWIFMYRASPLTYLIAGMIAVGVGSGRIVCSETELLKLAPPVGSTCGKYLDPYIEYAGGALVDGDATDMCAYCPLSDVSGFLDRFNISYADRWSYFGIVWVFIAFNVSSTFAVYWAARVPKKQRLGVSGSGGGRAAEDEDKKTDSN</sequence>
<evidence type="ECO:0000259" key="11">
    <source>
        <dbReference type="PROSITE" id="PS50893"/>
    </source>
</evidence>
<keyword evidence="8 10" id="KW-0472">Membrane</keyword>
<dbReference type="Pfam" id="PF00005">
    <property type="entry name" value="ABC_tran"/>
    <property type="match status" value="1"/>
</dbReference>
<dbReference type="SMART" id="SM00382">
    <property type="entry name" value="AAA"/>
    <property type="match status" value="1"/>
</dbReference>
<dbReference type="SUPFAM" id="SSF52540">
    <property type="entry name" value="P-loop containing nucleoside triphosphate hydrolases"/>
    <property type="match status" value="1"/>
</dbReference>
<organism evidence="12 13">
    <name type="scientific">Paraconiothyrium brasiliense</name>
    <dbReference type="NCBI Taxonomy" id="300254"/>
    <lineage>
        <taxon>Eukaryota</taxon>
        <taxon>Fungi</taxon>
        <taxon>Dikarya</taxon>
        <taxon>Ascomycota</taxon>
        <taxon>Pezizomycotina</taxon>
        <taxon>Dothideomycetes</taxon>
        <taxon>Pleosporomycetidae</taxon>
        <taxon>Pleosporales</taxon>
        <taxon>Massarineae</taxon>
        <taxon>Didymosphaeriaceae</taxon>
        <taxon>Paraconiothyrium</taxon>
    </lineage>
</organism>
<dbReference type="InterPro" id="IPR013525">
    <property type="entry name" value="ABC2_TM"/>
</dbReference>
<feature type="transmembrane region" description="Helical" evidence="10">
    <location>
        <begin position="670"/>
        <end position="694"/>
    </location>
</feature>
<comment type="subcellular location">
    <subcellularLocation>
        <location evidence="1">Membrane</location>
        <topology evidence="1">Multi-pass membrane protein</topology>
    </subcellularLocation>
</comment>
<dbReference type="CDD" id="cd03232">
    <property type="entry name" value="ABCG_PDR_domain2"/>
    <property type="match status" value="1"/>
</dbReference>
<evidence type="ECO:0000256" key="3">
    <source>
        <dbReference type="ARBA" id="ARBA00022448"/>
    </source>
</evidence>
<feature type="compositionally biased region" description="Polar residues" evidence="9">
    <location>
        <begin position="44"/>
        <end position="58"/>
    </location>
</feature>
<evidence type="ECO:0000256" key="4">
    <source>
        <dbReference type="ARBA" id="ARBA00022692"/>
    </source>
</evidence>
<gene>
    <name evidence="12" type="primary">CDR1_1</name>
    <name evidence="12" type="ORF">SLS60_000377</name>
</gene>
<feature type="transmembrane region" description="Helical" evidence="10">
    <location>
        <begin position="406"/>
        <end position="425"/>
    </location>
</feature>
<feature type="transmembrane region" description="Helical" evidence="10">
    <location>
        <begin position="557"/>
        <end position="581"/>
    </location>
</feature>
<evidence type="ECO:0000313" key="12">
    <source>
        <dbReference type="EMBL" id="KAL1612153.1"/>
    </source>
</evidence>
<evidence type="ECO:0000313" key="13">
    <source>
        <dbReference type="Proteomes" id="UP001521785"/>
    </source>
</evidence>
<dbReference type="InterPro" id="IPR003593">
    <property type="entry name" value="AAA+_ATPase"/>
</dbReference>
<dbReference type="Pfam" id="PF01061">
    <property type="entry name" value="ABC2_membrane"/>
    <property type="match status" value="1"/>
</dbReference>
<dbReference type="Proteomes" id="UP001521785">
    <property type="component" value="Unassembled WGS sequence"/>
</dbReference>
<name>A0ABR3S6M5_9PLEO</name>
<feature type="compositionally biased region" description="Basic and acidic residues" evidence="9">
    <location>
        <begin position="712"/>
        <end position="723"/>
    </location>
</feature>
<dbReference type="PANTHER" id="PTHR19241">
    <property type="entry name" value="ATP-BINDING CASSETTE TRANSPORTER"/>
    <property type="match status" value="1"/>
</dbReference>
<protein>
    <submittedName>
        <fullName evidence="12">Multidrug resistance protein</fullName>
    </submittedName>
</protein>
<dbReference type="EMBL" id="JAKJXO020000001">
    <property type="protein sequence ID" value="KAL1612153.1"/>
    <property type="molecule type" value="Genomic_DNA"/>
</dbReference>
<feature type="transmembrane region" description="Helical" evidence="10">
    <location>
        <begin position="588"/>
        <end position="606"/>
    </location>
</feature>
<keyword evidence="3" id="KW-0813">Transport</keyword>
<keyword evidence="4 10" id="KW-0812">Transmembrane</keyword>
<evidence type="ECO:0000256" key="9">
    <source>
        <dbReference type="SAM" id="MobiDB-lite"/>
    </source>
</evidence>
<evidence type="ECO:0000256" key="7">
    <source>
        <dbReference type="ARBA" id="ARBA00022989"/>
    </source>
</evidence>
<evidence type="ECO:0000256" key="8">
    <source>
        <dbReference type="ARBA" id="ARBA00023136"/>
    </source>
</evidence>